<dbReference type="EMBL" id="CP076723">
    <property type="protein sequence ID" value="QWV94267.1"/>
    <property type="molecule type" value="Genomic_DNA"/>
</dbReference>
<sequence length="206" mass="22408">MRDVVRLALITVLMAALAACNGKPADQTAPKAQSGQSSAKEIASSQKLAADFMAGVQSGDKKKMYQAANLTPEQVKACLDKLVHIKQNKMDDTQRKACEAALKISGDIDFFAAKMQKIIPASATLKVVQTQEAGAPSKHLVHAVSITYTDHASAVSDKSGKAVKELRLPLQQFDHRLDNALVHEFAFTSQDFEKIASREFEVVSYF</sequence>
<evidence type="ECO:0000313" key="3">
    <source>
        <dbReference type="Proteomes" id="UP000683557"/>
    </source>
</evidence>
<keyword evidence="3" id="KW-1185">Reference proteome</keyword>
<dbReference type="PROSITE" id="PS51257">
    <property type="entry name" value="PROKAR_LIPOPROTEIN"/>
    <property type="match status" value="1"/>
</dbReference>
<gene>
    <name evidence="2" type="ORF">KP004_03520</name>
</gene>
<proteinExistence type="predicted"/>
<feature type="signal peptide" evidence="1">
    <location>
        <begin position="1"/>
        <end position="18"/>
    </location>
</feature>
<keyword evidence="1" id="KW-0732">Signal</keyword>
<evidence type="ECO:0008006" key="4">
    <source>
        <dbReference type="Google" id="ProtNLM"/>
    </source>
</evidence>
<reference evidence="2 3" key="1">
    <citation type="submission" date="2021-06" db="EMBL/GenBank/DDBJ databases">
        <title>Gemonas diversity in paddy soil.</title>
        <authorList>
            <person name="Liu G."/>
        </authorList>
    </citation>
    <scope>NUCLEOTIDE SEQUENCE [LARGE SCALE GENOMIC DNA]</scope>
    <source>
        <strain evidence="2 3">RG10</strain>
    </source>
</reference>
<dbReference type="RefSeq" id="WP_216801004.1">
    <property type="nucleotide sequence ID" value="NZ_CP076723.1"/>
</dbReference>
<protein>
    <recommendedName>
        <fullName evidence="4">Lipoprotein</fullName>
    </recommendedName>
</protein>
<feature type="chain" id="PRO_5046445067" description="Lipoprotein" evidence="1">
    <location>
        <begin position="19"/>
        <end position="206"/>
    </location>
</feature>
<dbReference type="Proteomes" id="UP000683557">
    <property type="component" value="Chromosome"/>
</dbReference>
<evidence type="ECO:0000256" key="1">
    <source>
        <dbReference type="SAM" id="SignalP"/>
    </source>
</evidence>
<organism evidence="2 3">
    <name type="scientific">Geomonas oryzisoli</name>
    <dbReference type="NCBI Taxonomy" id="2847992"/>
    <lineage>
        <taxon>Bacteria</taxon>
        <taxon>Pseudomonadati</taxon>
        <taxon>Thermodesulfobacteriota</taxon>
        <taxon>Desulfuromonadia</taxon>
        <taxon>Geobacterales</taxon>
        <taxon>Geobacteraceae</taxon>
        <taxon>Geomonas</taxon>
    </lineage>
</organism>
<accession>A0ABX8JAX2</accession>
<name>A0ABX8JAX2_9BACT</name>
<evidence type="ECO:0000313" key="2">
    <source>
        <dbReference type="EMBL" id="QWV94267.1"/>
    </source>
</evidence>